<evidence type="ECO:0000256" key="5">
    <source>
        <dbReference type="ARBA" id="ARBA00022692"/>
    </source>
</evidence>
<keyword evidence="4 8" id="KW-0808">Transferase</keyword>
<evidence type="ECO:0000256" key="6">
    <source>
        <dbReference type="ARBA" id="ARBA00022989"/>
    </source>
</evidence>
<evidence type="ECO:0000313" key="10">
    <source>
        <dbReference type="Proteomes" id="UP000828390"/>
    </source>
</evidence>
<evidence type="ECO:0000256" key="8">
    <source>
        <dbReference type="RuleBase" id="RU366017"/>
    </source>
</evidence>
<sequence>MRTVMRRFLVTRCMKLRVKTLVVTICCCLLIAYVMCEYVSSFIWKRENYNQSLPDQVSASETPEATDYDLHWMPKEHVFVKRVKTIGKHRNEQVIPSKSRDVECDGFTSGSQTGSTFANVTDKMFIYSVFYDGRLPKPYLRMIGTYKSEPEIKYMSELKCVFEISGGLSSSSTYLAYRNITFYEMCENHKRSYGGWILSCEVPLAMSSKPTSVRIIQGSRMSSATHYSELCVKSSVKNVETRKLNHGVCIPPIFGNIKPKDVLEFIELNRLLGAEKFMFYLEISDKSVSSGVLRVLEYYQSIRVVHIHTWELPFERSQIWYHGQSLAINDCLYRYMNDFHHLTFVDLDEFIIPKGDLRSWGDMLPDLKKQSEELYAKASAFSFKTAFFSPEFSRHVYSNELNTVIRVNRTFHFSYRRHKLMVLPERVFELGIHHVSRAWPDGEQFRVVHVPLETAFVHHYRACVQEFGIHCNARSEDSTVLNIFGTQLQYNVLKIMSDITF</sequence>
<dbReference type="Pfam" id="PF01697">
    <property type="entry name" value="Glyco_transf_92"/>
    <property type="match status" value="1"/>
</dbReference>
<evidence type="ECO:0000256" key="4">
    <source>
        <dbReference type="ARBA" id="ARBA00022679"/>
    </source>
</evidence>
<dbReference type="PANTHER" id="PTHR21461">
    <property type="entry name" value="GLYCOSYLTRANSFERASE FAMILY 92 PROTEIN"/>
    <property type="match status" value="1"/>
</dbReference>
<accession>A0A9D4LDH7</accession>
<comment type="caution">
    <text evidence="9">The sequence shown here is derived from an EMBL/GenBank/DDBJ whole genome shotgun (WGS) entry which is preliminary data.</text>
</comment>
<name>A0A9D4LDH7_DREPO</name>
<keyword evidence="5" id="KW-0812">Transmembrane</keyword>
<proteinExistence type="inferred from homology"/>
<evidence type="ECO:0000256" key="2">
    <source>
        <dbReference type="ARBA" id="ARBA00007647"/>
    </source>
</evidence>
<dbReference type="GO" id="GO:0005737">
    <property type="term" value="C:cytoplasm"/>
    <property type="evidence" value="ECO:0007669"/>
    <property type="project" value="TreeGrafter"/>
</dbReference>
<dbReference type="PANTHER" id="PTHR21461:SF69">
    <property type="entry name" value="GLYCOSYLTRANSFERASE FAMILY 92 PROTEIN"/>
    <property type="match status" value="1"/>
</dbReference>
<comment type="subcellular location">
    <subcellularLocation>
        <location evidence="1">Membrane</location>
        <topology evidence="1">Single-pass membrane protein</topology>
    </subcellularLocation>
</comment>
<dbReference type="AlphaFoldDB" id="A0A9D4LDH7"/>
<keyword evidence="6" id="KW-1133">Transmembrane helix</keyword>
<dbReference type="EC" id="2.4.1.-" evidence="8"/>
<dbReference type="GO" id="GO:0016757">
    <property type="term" value="F:glycosyltransferase activity"/>
    <property type="evidence" value="ECO:0007669"/>
    <property type="project" value="UniProtKB-UniRule"/>
</dbReference>
<reference evidence="9" key="2">
    <citation type="submission" date="2020-11" db="EMBL/GenBank/DDBJ databases">
        <authorList>
            <person name="McCartney M.A."/>
            <person name="Auch B."/>
            <person name="Kono T."/>
            <person name="Mallez S."/>
            <person name="Becker A."/>
            <person name="Gohl D.M."/>
            <person name="Silverstein K.A.T."/>
            <person name="Koren S."/>
            <person name="Bechman K.B."/>
            <person name="Herman A."/>
            <person name="Abrahante J.E."/>
            <person name="Garbe J."/>
        </authorList>
    </citation>
    <scope>NUCLEOTIDE SEQUENCE</scope>
    <source>
        <strain evidence="9">Duluth1</strain>
        <tissue evidence="9">Whole animal</tissue>
    </source>
</reference>
<evidence type="ECO:0000256" key="3">
    <source>
        <dbReference type="ARBA" id="ARBA00022676"/>
    </source>
</evidence>
<evidence type="ECO:0000256" key="1">
    <source>
        <dbReference type="ARBA" id="ARBA00004167"/>
    </source>
</evidence>
<evidence type="ECO:0000256" key="7">
    <source>
        <dbReference type="ARBA" id="ARBA00023136"/>
    </source>
</evidence>
<comment type="similarity">
    <text evidence="2 8">Belongs to the glycosyltransferase 92 family.</text>
</comment>
<dbReference type="GO" id="GO:0016020">
    <property type="term" value="C:membrane"/>
    <property type="evidence" value="ECO:0007669"/>
    <property type="project" value="UniProtKB-SubCell"/>
</dbReference>
<dbReference type="InterPro" id="IPR008166">
    <property type="entry name" value="Glyco_transf_92"/>
</dbReference>
<dbReference type="Proteomes" id="UP000828390">
    <property type="component" value="Unassembled WGS sequence"/>
</dbReference>
<keyword evidence="3 8" id="KW-0328">Glycosyltransferase</keyword>
<reference evidence="9" key="1">
    <citation type="journal article" date="2019" name="bioRxiv">
        <title>The Genome of the Zebra Mussel, Dreissena polymorpha: A Resource for Invasive Species Research.</title>
        <authorList>
            <person name="McCartney M.A."/>
            <person name="Auch B."/>
            <person name="Kono T."/>
            <person name="Mallez S."/>
            <person name="Zhang Y."/>
            <person name="Obille A."/>
            <person name="Becker A."/>
            <person name="Abrahante J.E."/>
            <person name="Garbe J."/>
            <person name="Badalamenti J.P."/>
            <person name="Herman A."/>
            <person name="Mangelson H."/>
            <person name="Liachko I."/>
            <person name="Sullivan S."/>
            <person name="Sone E.D."/>
            <person name="Koren S."/>
            <person name="Silverstein K.A.T."/>
            <person name="Beckman K.B."/>
            <person name="Gohl D.M."/>
        </authorList>
    </citation>
    <scope>NUCLEOTIDE SEQUENCE</scope>
    <source>
        <strain evidence="9">Duluth1</strain>
        <tissue evidence="9">Whole animal</tissue>
    </source>
</reference>
<keyword evidence="7" id="KW-0472">Membrane</keyword>
<gene>
    <name evidence="9" type="ORF">DPMN_098681</name>
</gene>
<evidence type="ECO:0000313" key="9">
    <source>
        <dbReference type="EMBL" id="KAH3856101.1"/>
    </source>
</evidence>
<protein>
    <recommendedName>
        <fullName evidence="8">Glycosyltransferase family 92 protein</fullName>
        <ecNumber evidence="8">2.4.1.-</ecNumber>
    </recommendedName>
</protein>
<keyword evidence="10" id="KW-1185">Reference proteome</keyword>
<organism evidence="9 10">
    <name type="scientific">Dreissena polymorpha</name>
    <name type="common">Zebra mussel</name>
    <name type="synonym">Mytilus polymorpha</name>
    <dbReference type="NCBI Taxonomy" id="45954"/>
    <lineage>
        <taxon>Eukaryota</taxon>
        <taxon>Metazoa</taxon>
        <taxon>Spiralia</taxon>
        <taxon>Lophotrochozoa</taxon>
        <taxon>Mollusca</taxon>
        <taxon>Bivalvia</taxon>
        <taxon>Autobranchia</taxon>
        <taxon>Heteroconchia</taxon>
        <taxon>Euheterodonta</taxon>
        <taxon>Imparidentia</taxon>
        <taxon>Neoheterodontei</taxon>
        <taxon>Myida</taxon>
        <taxon>Dreissenoidea</taxon>
        <taxon>Dreissenidae</taxon>
        <taxon>Dreissena</taxon>
    </lineage>
</organism>
<dbReference type="EMBL" id="JAIWYP010000003">
    <property type="protein sequence ID" value="KAH3856101.1"/>
    <property type="molecule type" value="Genomic_DNA"/>
</dbReference>